<dbReference type="EMBL" id="MFAH01000048">
    <property type="protein sequence ID" value="OGD70668.1"/>
    <property type="molecule type" value="Genomic_DNA"/>
</dbReference>
<evidence type="ECO:0000256" key="2">
    <source>
        <dbReference type="SAM" id="Phobius"/>
    </source>
</evidence>
<sequence length="280" mass="30005">MRILALLIFFLFLFPDSVFAALSLSLEGIPGEIDSDREFTGNVSLTCSNCGDSYLRGAFFSPGATDYFGYTQNDAGDWVNASNPKTIYFHLPPVESSWSGQLKFKFDQEKATGNYQFKVMRYTSSGSKSGETNLFSVNVITPVTPTTTASPTLSPISSPTSSPSPSPTATKTVTQTPTKAPTQFQTSVNPSTKTVASTPSTPSTTPSPTNKEIVGIDILSSSDSASPSSEVTSPPPLIAGKGDSRQISPLTLFGIIATTMALLSLVFWRLRKLTRLDRVK</sequence>
<evidence type="ECO:0000313" key="4">
    <source>
        <dbReference type="Proteomes" id="UP000177390"/>
    </source>
</evidence>
<reference evidence="3 4" key="1">
    <citation type="journal article" date="2016" name="Nat. Commun.">
        <title>Thousands of microbial genomes shed light on interconnected biogeochemical processes in an aquifer system.</title>
        <authorList>
            <person name="Anantharaman K."/>
            <person name="Brown C.T."/>
            <person name="Hug L.A."/>
            <person name="Sharon I."/>
            <person name="Castelle C.J."/>
            <person name="Probst A.J."/>
            <person name="Thomas B.C."/>
            <person name="Singh A."/>
            <person name="Wilkins M.J."/>
            <person name="Karaoz U."/>
            <person name="Brodie E.L."/>
            <person name="Williams K.H."/>
            <person name="Hubbard S.S."/>
            <person name="Banfield J.F."/>
        </authorList>
    </citation>
    <scope>NUCLEOTIDE SEQUENCE [LARGE SCALE GENOMIC DNA]</scope>
</reference>
<keyword evidence="2" id="KW-0472">Membrane</keyword>
<gene>
    <name evidence="3" type="ORF">A3D09_03235</name>
</gene>
<feature type="compositionally biased region" description="Low complexity" evidence="1">
    <location>
        <begin position="190"/>
        <end position="209"/>
    </location>
</feature>
<dbReference type="AlphaFoldDB" id="A0A1F5ETE3"/>
<protein>
    <submittedName>
        <fullName evidence="3">Uncharacterized protein</fullName>
    </submittedName>
</protein>
<organism evidence="3 4">
    <name type="scientific">Candidatus Collierbacteria bacterium RIFCSPHIGHO2_02_FULL_49_10</name>
    <dbReference type="NCBI Taxonomy" id="1817723"/>
    <lineage>
        <taxon>Bacteria</taxon>
        <taxon>Candidatus Collieribacteriota</taxon>
    </lineage>
</organism>
<feature type="compositionally biased region" description="Low complexity" evidence="1">
    <location>
        <begin position="146"/>
        <end position="183"/>
    </location>
</feature>
<evidence type="ECO:0000313" key="3">
    <source>
        <dbReference type="EMBL" id="OGD70668.1"/>
    </source>
</evidence>
<proteinExistence type="predicted"/>
<name>A0A1F5ETE3_9BACT</name>
<keyword evidence="2" id="KW-1133">Transmembrane helix</keyword>
<feature type="transmembrane region" description="Helical" evidence="2">
    <location>
        <begin position="250"/>
        <end position="270"/>
    </location>
</feature>
<feature type="compositionally biased region" description="Low complexity" evidence="1">
    <location>
        <begin position="220"/>
        <end position="232"/>
    </location>
</feature>
<dbReference type="Proteomes" id="UP000177390">
    <property type="component" value="Unassembled WGS sequence"/>
</dbReference>
<comment type="caution">
    <text evidence="3">The sequence shown here is derived from an EMBL/GenBank/DDBJ whole genome shotgun (WGS) entry which is preliminary data.</text>
</comment>
<keyword evidence="2" id="KW-0812">Transmembrane</keyword>
<feature type="region of interest" description="Disordered" evidence="1">
    <location>
        <begin position="146"/>
        <end position="244"/>
    </location>
</feature>
<evidence type="ECO:0000256" key="1">
    <source>
        <dbReference type="SAM" id="MobiDB-lite"/>
    </source>
</evidence>
<accession>A0A1F5ETE3</accession>